<organism evidence="7 8">
    <name type="scientific">Lichenicoccus roseus</name>
    <dbReference type="NCBI Taxonomy" id="2683649"/>
    <lineage>
        <taxon>Bacteria</taxon>
        <taxon>Pseudomonadati</taxon>
        <taxon>Pseudomonadota</taxon>
        <taxon>Alphaproteobacteria</taxon>
        <taxon>Acetobacterales</taxon>
        <taxon>Acetobacteraceae</taxon>
        <taxon>Lichenicoccus</taxon>
    </lineage>
</organism>
<dbReference type="InterPro" id="IPR036922">
    <property type="entry name" value="Rieske_2Fe-2S_sf"/>
</dbReference>
<dbReference type="InterPro" id="IPR006311">
    <property type="entry name" value="TAT_signal"/>
</dbReference>
<dbReference type="Gene3D" id="2.102.10.10">
    <property type="entry name" value="Rieske [2Fe-2S] iron-sulphur domain"/>
    <property type="match status" value="1"/>
</dbReference>
<evidence type="ECO:0000256" key="2">
    <source>
        <dbReference type="ARBA" id="ARBA00022723"/>
    </source>
</evidence>
<dbReference type="PROSITE" id="PS51318">
    <property type="entry name" value="TAT"/>
    <property type="match status" value="1"/>
</dbReference>
<keyword evidence="3" id="KW-0408">Iron</keyword>
<accession>A0A5R9J1T4</accession>
<feature type="domain" description="Rieske" evidence="6">
    <location>
        <begin position="110"/>
        <end position="199"/>
    </location>
</feature>
<keyword evidence="8" id="KW-1185">Reference proteome</keyword>
<keyword evidence="5" id="KW-1015">Disulfide bond</keyword>
<evidence type="ECO:0000313" key="7">
    <source>
        <dbReference type="EMBL" id="TLU70929.1"/>
    </source>
</evidence>
<dbReference type="InterPro" id="IPR017941">
    <property type="entry name" value="Rieske_2Fe-2S"/>
</dbReference>
<dbReference type="OrthoDB" id="9802613at2"/>
<gene>
    <name evidence="7" type="ORF">FE263_18885</name>
</gene>
<sequence>MSPTSRTRIAAMDEERCAGCCAGRPGDGVNRRTLLLGAGIAALAGSAAHADDGDDPNAVAPPKADDLLIQATGGDAGKPIGVDAFTTPNTLIQAWAKDPKTGVVRNLSRLNRILLVKIDPAGMDDATRARSVNGVVAYSDFCVHAGCWIETYHAQENVIICHCHSSLYDPRHGAEVTGGPAKGPLAALSLKLVDGHFVAAAPFVGHLGIIT</sequence>
<keyword evidence="2" id="KW-0479">Metal-binding</keyword>
<dbReference type="EMBL" id="VCDI01000009">
    <property type="protein sequence ID" value="TLU70929.1"/>
    <property type="molecule type" value="Genomic_DNA"/>
</dbReference>
<keyword evidence="4" id="KW-0411">Iron-sulfur</keyword>
<comment type="caution">
    <text evidence="7">The sequence shown here is derived from an EMBL/GenBank/DDBJ whole genome shotgun (WGS) entry which is preliminary data.</text>
</comment>
<evidence type="ECO:0000259" key="6">
    <source>
        <dbReference type="PROSITE" id="PS51296"/>
    </source>
</evidence>
<dbReference type="Pfam" id="PF00355">
    <property type="entry name" value="Rieske"/>
    <property type="match status" value="1"/>
</dbReference>
<dbReference type="SUPFAM" id="SSF50022">
    <property type="entry name" value="ISP domain"/>
    <property type="match status" value="1"/>
</dbReference>
<dbReference type="PROSITE" id="PS51296">
    <property type="entry name" value="RIESKE"/>
    <property type="match status" value="1"/>
</dbReference>
<evidence type="ECO:0000256" key="1">
    <source>
        <dbReference type="ARBA" id="ARBA00022714"/>
    </source>
</evidence>
<evidence type="ECO:0000256" key="4">
    <source>
        <dbReference type="ARBA" id="ARBA00023014"/>
    </source>
</evidence>
<protein>
    <submittedName>
        <fullName evidence="7">Rieske 2Fe-2S domain-containing protein</fullName>
    </submittedName>
</protein>
<evidence type="ECO:0000256" key="5">
    <source>
        <dbReference type="ARBA" id="ARBA00023157"/>
    </source>
</evidence>
<proteinExistence type="predicted"/>
<dbReference type="InterPro" id="IPR014349">
    <property type="entry name" value="Rieske_Fe-S_prot"/>
</dbReference>
<dbReference type="Proteomes" id="UP000305654">
    <property type="component" value="Unassembled WGS sequence"/>
</dbReference>
<dbReference type="AlphaFoldDB" id="A0A5R9J1T4"/>
<dbReference type="PANTHER" id="PTHR10134">
    <property type="entry name" value="CYTOCHROME B-C1 COMPLEX SUBUNIT RIESKE, MITOCHONDRIAL"/>
    <property type="match status" value="1"/>
</dbReference>
<dbReference type="GO" id="GO:0046872">
    <property type="term" value="F:metal ion binding"/>
    <property type="evidence" value="ECO:0007669"/>
    <property type="project" value="UniProtKB-KW"/>
</dbReference>
<reference evidence="7 8" key="1">
    <citation type="submission" date="2019-05" db="EMBL/GenBank/DDBJ databases">
        <authorList>
            <person name="Pankratov T."/>
            <person name="Grouzdev D."/>
        </authorList>
    </citation>
    <scope>NUCLEOTIDE SEQUENCE [LARGE SCALE GENOMIC DNA]</scope>
    <source>
        <strain evidence="7 8">KEBCLARHB70R</strain>
    </source>
</reference>
<evidence type="ECO:0000256" key="3">
    <source>
        <dbReference type="ARBA" id="ARBA00023004"/>
    </source>
</evidence>
<keyword evidence="1" id="KW-0001">2Fe-2S</keyword>
<dbReference type="GO" id="GO:0051537">
    <property type="term" value="F:2 iron, 2 sulfur cluster binding"/>
    <property type="evidence" value="ECO:0007669"/>
    <property type="project" value="UniProtKB-KW"/>
</dbReference>
<evidence type="ECO:0000313" key="8">
    <source>
        <dbReference type="Proteomes" id="UP000305654"/>
    </source>
</evidence>
<name>A0A5R9J1T4_9PROT</name>